<comment type="caution">
    <text evidence="2">The sequence shown here is derived from an EMBL/GenBank/DDBJ whole genome shotgun (WGS) entry which is preliminary data.</text>
</comment>
<evidence type="ECO:0000256" key="1">
    <source>
        <dbReference type="SAM" id="Phobius"/>
    </source>
</evidence>
<name>K2FYD9_9BACT</name>
<feature type="transmembrane region" description="Helical" evidence="1">
    <location>
        <begin position="455"/>
        <end position="485"/>
    </location>
</feature>
<gene>
    <name evidence="2" type="ORF">ACD_4C00124G0001</name>
</gene>
<protein>
    <submittedName>
        <fullName evidence="2">Uncharacterized protein</fullName>
    </submittedName>
</protein>
<accession>K2FYD9</accession>
<evidence type="ECO:0000313" key="2">
    <source>
        <dbReference type="EMBL" id="EKE26912.1"/>
    </source>
</evidence>
<dbReference type="EMBL" id="AMFJ01000640">
    <property type="protein sequence ID" value="EKE26912.1"/>
    <property type="molecule type" value="Genomic_DNA"/>
</dbReference>
<sequence>MWTSYETKDPYKDIAYSKTKNRAAIKTTSSNAQIDQTLSESDVSLDIDIELILDQLKDILKSPSPLTLYKKSNELKENFSAFINYIAKKLAEWFNSQNKTVILSMYQNAGYQQIWINNLKNYLEDSKYFDLNLYFKAVTVFNKEKQYLAKWILKMYSWSSKDQIDSFLHKYKSKYKFEDIKGIFDSLRIKDAKIETKYLDENKVERFLEQLFLAGNIDSDKLLWHFWINIEEMKSKFDDTYSIFSDITRSYLKNVSLRDKEIIEFINFEKNSLVKEELDSEIKKYFENKEDFYKCVVNILSEKNTVERWYFWSYVKTEIINRHYKEITRLFYWNKQACSNRNEWSTLKWNFLLNEKNTFRNEINWILSFKTLILNLNNSMLSPFLKPMVYDIVSEKINISQKDLLKLRYLMTLILSENYTEYKKIYNFFEDLETFLDFNMCKLNFIYVNFKKLKIYASLIIVASMVLSFLYVYAPVWVFVSVILLLLSYFRSHFWAFHAGIEWNFWTKTFATILLAISWFFWITNLNKTKIDLNDLTQKAEKLWTYKTEEAVIIVSAKIWNLKIWEMVADILQTKK</sequence>
<dbReference type="AlphaFoldDB" id="K2FYD9"/>
<keyword evidence="1" id="KW-0812">Transmembrane</keyword>
<proteinExistence type="predicted"/>
<feature type="transmembrane region" description="Helical" evidence="1">
    <location>
        <begin position="505"/>
        <end position="523"/>
    </location>
</feature>
<keyword evidence="1" id="KW-0472">Membrane</keyword>
<reference evidence="2" key="1">
    <citation type="journal article" date="2012" name="Science">
        <title>Fermentation, hydrogen, and sulfur metabolism in multiple uncultivated bacterial phyla.</title>
        <authorList>
            <person name="Wrighton K.C."/>
            <person name="Thomas B.C."/>
            <person name="Sharon I."/>
            <person name="Miller C.S."/>
            <person name="Castelle C.J."/>
            <person name="VerBerkmoes N.C."/>
            <person name="Wilkins M.J."/>
            <person name="Hettich R.L."/>
            <person name="Lipton M.S."/>
            <person name="Williams K.H."/>
            <person name="Long P.E."/>
            <person name="Banfield J.F."/>
        </authorList>
    </citation>
    <scope>NUCLEOTIDE SEQUENCE [LARGE SCALE GENOMIC DNA]</scope>
</reference>
<keyword evidence="1" id="KW-1133">Transmembrane helix</keyword>
<organism evidence="2">
    <name type="scientific">uncultured bacterium</name>
    <name type="common">gcode 4</name>
    <dbReference type="NCBI Taxonomy" id="1234023"/>
    <lineage>
        <taxon>Bacteria</taxon>
        <taxon>environmental samples</taxon>
    </lineage>
</organism>